<keyword evidence="2" id="KW-1185">Reference proteome</keyword>
<evidence type="ECO:0000313" key="1">
    <source>
        <dbReference type="EMBL" id="UWZ85120.1"/>
    </source>
</evidence>
<dbReference type="RefSeq" id="WP_260794634.1">
    <property type="nucleotide sequence ID" value="NZ_CP093313.1"/>
</dbReference>
<dbReference type="Proteomes" id="UP001059380">
    <property type="component" value="Chromosome"/>
</dbReference>
<accession>A0A9J7BR13</accession>
<evidence type="ECO:0000313" key="2">
    <source>
        <dbReference type="Proteomes" id="UP001059380"/>
    </source>
</evidence>
<reference evidence="1" key="1">
    <citation type="submission" date="2021-04" db="EMBL/GenBank/DDBJ databases">
        <title>Phylogenetic analysis of Acidobacteriaceae.</title>
        <authorList>
            <person name="Qiu L."/>
            <person name="Zhang Q."/>
        </authorList>
    </citation>
    <scope>NUCLEOTIDE SEQUENCE</scope>
    <source>
        <strain evidence="1">DSM 25168</strain>
    </source>
</reference>
<dbReference type="AlphaFoldDB" id="A0A9J7BR13"/>
<sequence length="329" mass="36789">MSFDNKTWQAELRSSLSALKACQFPKNSEIVLGGTRELATITMKEKGLLANMQSDAAAFEGWALTLLCHCKVNRVQIDIDPTAKQDGPHYQRFLYRLRRFADLFPDRVITAFMPEPKALTRGKRIWNQSNDRSEAPETHSKERMFAASRDGRSESDLELALEVSKAFKARFQLDKVMRQWPVGLFDGRVTSGNRIFTGGKSGIDLIGIRADTLVLFELKKRGNEKVGAVSELFFYASVMRDSIGASAAFEFKSQKARSNCAIAPEDIVACSRISAVLLAPKLHPLISEPSIFACLNQATNQPSLDRPIQFETAILDYPQDENGDFTFSH</sequence>
<gene>
    <name evidence="1" type="ORF">MOP44_04050</name>
</gene>
<dbReference type="KEGG" id="orp:MOP44_04050"/>
<organism evidence="1 2">
    <name type="scientific">Occallatibacter riparius</name>
    <dbReference type="NCBI Taxonomy" id="1002689"/>
    <lineage>
        <taxon>Bacteria</taxon>
        <taxon>Pseudomonadati</taxon>
        <taxon>Acidobacteriota</taxon>
        <taxon>Terriglobia</taxon>
        <taxon>Terriglobales</taxon>
        <taxon>Acidobacteriaceae</taxon>
        <taxon>Occallatibacter</taxon>
    </lineage>
</organism>
<protein>
    <submittedName>
        <fullName evidence="1">Uncharacterized protein</fullName>
    </submittedName>
</protein>
<name>A0A9J7BR13_9BACT</name>
<dbReference type="EMBL" id="CP093313">
    <property type="protein sequence ID" value="UWZ85120.1"/>
    <property type="molecule type" value="Genomic_DNA"/>
</dbReference>
<proteinExistence type="predicted"/>